<dbReference type="Gene3D" id="1.10.10.830">
    <property type="entry name" value="Ile-tRNA synthetase CP2 domain-like"/>
    <property type="match status" value="1"/>
</dbReference>
<dbReference type="PANTHER" id="PTHR42765">
    <property type="entry name" value="SOLEUCYL-TRNA SYNTHETASE"/>
    <property type="match status" value="1"/>
</dbReference>
<dbReference type="EMBL" id="BTGC01000003">
    <property type="protein sequence ID" value="GMM50499.1"/>
    <property type="molecule type" value="Genomic_DNA"/>
</dbReference>
<dbReference type="InterPro" id="IPR009080">
    <property type="entry name" value="tRNAsynth_Ia_anticodon-bd"/>
</dbReference>
<keyword evidence="4 9" id="KW-0547">Nucleotide-binding</keyword>
<dbReference type="SUPFAM" id="SSF47323">
    <property type="entry name" value="Anticodon-binding domain of a subclass of class I aminoacyl-tRNA synthetases"/>
    <property type="match status" value="1"/>
</dbReference>
<dbReference type="InterPro" id="IPR014729">
    <property type="entry name" value="Rossmann-like_a/b/a_fold"/>
</dbReference>
<dbReference type="PANTHER" id="PTHR42765:SF1">
    <property type="entry name" value="ISOLEUCINE--TRNA LIGASE, MITOCHONDRIAL"/>
    <property type="match status" value="1"/>
</dbReference>
<dbReference type="InterPro" id="IPR002301">
    <property type="entry name" value="Ile-tRNA-ligase"/>
</dbReference>
<dbReference type="GO" id="GO:0006428">
    <property type="term" value="P:isoleucyl-tRNA aminoacylation"/>
    <property type="evidence" value="ECO:0007669"/>
    <property type="project" value="InterPro"/>
</dbReference>
<evidence type="ECO:0000259" key="10">
    <source>
        <dbReference type="Pfam" id="PF00133"/>
    </source>
</evidence>
<evidence type="ECO:0000256" key="1">
    <source>
        <dbReference type="ARBA" id="ARBA00005594"/>
    </source>
</evidence>
<dbReference type="GO" id="GO:0004822">
    <property type="term" value="F:isoleucine-tRNA ligase activity"/>
    <property type="evidence" value="ECO:0007669"/>
    <property type="project" value="UniProtKB-EC"/>
</dbReference>
<evidence type="ECO:0000313" key="12">
    <source>
        <dbReference type="EMBL" id="GMM50499.1"/>
    </source>
</evidence>
<evidence type="ECO:0000256" key="8">
    <source>
        <dbReference type="ARBA" id="ARBA00032665"/>
    </source>
</evidence>
<dbReference type="InterPro" id="IPR033708">
    <property type="entry name" value="Anticodon_Ile_BEm"/>
</dbReference>
<dbReference type="SUPFAM" id="SSF50677">
    <property type="entry name" value="ValRS/IleRS/LeuRS editing domain"/>
    <property type="match status" value="1"/>
</dbReference>
<evidence type="ECO:0000256" key="6">
    <source>
        <dbReference type="ARBA" id="ARBA00022917"/>
    </source>
</evidence>
<reference evidence="12 13" key="1">
    <citation type="journal article" date="2023" name="Elife">
        <title>Identification of key yeast species and microbe-microbe interactions impacting larval growth of Drosophila in the wild.</title>
        <authorList>
            <person name="Mure A."/>
            <person name="Sugiura Y."/>
            <person name="Maeda R."/>
            <person name="Honda K."/>
            <person name="Sakurai N."/>
            <person name="Takahashi Y."/>
            <person name="Watada M."/>
            <person name="Katoh T."/>
            <person name="Gotoh A."/>
            <person name="Gotoh Y."/>
            <person name="Taniguchi I."/>
            <person name="Nakamura K."/>
            <person name="Hayashi T."/>
            <person name="Katayama T."/>
            <person name="Uemura T."/>
            <person name="Hattori Y."/>
        </authorList>
    </citation>
    <scope>NUCLEOTIDE SEQUENCE [LARGE SCALE GENOMIC DNA]</scope>
    <source>
        <strain evidence="12 13">SB-73</strain>
    </source>
</reference>
<dbReference type="GO" id="GO:0000049">
    <property type="term" value="F:tRNA binding"/>
    <property type="evidence" value="ECO:0007669"/>
    <property type="project" value="InterPro"/>
</dbReference>
<dbReference type="GO" id="GO:0032543">
    <property type="term" value="P:mitochondrial translation"/>
    <property type="evidence" value="ECO:0007669"/>
    <property type="project" value="TreeGrafter"/>
</dbReference>
<evidence type="ECO:0000256" key="2">
    <source>
        <dbReference type="ARBA" id="ARBA00013165"/>
    </source>
</evidence>
<feature type="domain" description="Aminoacyl-tRNA synthetase class Ia" evidence="10">
    <location>
        <begin position="33"/>
        <end position="628"/>
    </location>
</feature>
<accession>A0AAV5RFZ3</accession>
<dbReference type="Pfam" id="PF08264">
    <property type="entry name" value="Anticodon_1"/>
    <property type="match status" value="1"/>
</dbReference>
<evidence type="ECO:0000256" key="7">
    <source>
        <dbReference type="ARBA" id="ARBA00023146"/>
    </source>
</evidence>
<dbReference type="CDD" id="cd07960">
    <property type="entry name" value="Anticodon_Ia_Ile_BEm"/>
    <property type="match status" value="1"/>
</dbReference>
<dbReference type="GO" id="GO:0005524">
    <property type="term" value="F:ATP binding"/>
    <property type="evidence" value="ECO:0007669"/>
    <property type="project" value="UniProtKB-KW"/>
</dbReference>
<dbReference type="GO" id="GO:0002161">
    <property type="term" value="F:aminoacyl-tRNA deacylase activity"/>
    <property type="evidence" value="ECO:0007669"/>
    <property type="project" value="InterPro"/>
</dbReference>
<organism evidence="12 13">
    <name type="scientific">Starmerella bacillaris</name>
    <name type="common">Yeast</name>
    <name type="synonym">Candida zemplinina</name>
    <dbReference type="NCBI Taxonomy" id="1247836"/>
    <lineage>
        <taxon>Eukaryota</taxon>
        <taxon>Fungi</taxon>
        <taxon>Dikarya</taxon>
        <taxon>Ascomycota</taxon>
        <taxon>Saccharomycotina</taxon>
        <taxon>Dipodascomycetes</taxon>
        <taxon>Dipodascales</taxon>
        <taxon>Trichomonascaceae</taxon>
        <taxon>Starmerella</taxon>
    </lineage>
</organism>
<evidence type="ECO:0000256" key="5">
    <source>
        <dbReference type="ARBA" id="ARBA00022840"/>
    </source>
</evidence>
<dbReference type="NCBIfam" id="TIGR00392">
    <property type="entry name" value="ileS"/>
    <property type="match status" value="1"/>
</dbReference>
<keyword evidence="3 9" id="KW-0436">Ligase</keyword>
<protein>
    <recommendedName>
        <fullName evidence="2">isoleucine--tRNA ligase</fullName>
        <ecNumber evidence="2">6.1.1.5</ecNumber>
    </recommendedName>
    <alternativeName>
        <fullName evidence="8">Isoleucyl-tRNA synthetase</fullName>
    </alternativeName>
</protein>
<dbReference type="InterPro" id="IPR002300">
    <property type="entry name" value="aa-tRNA-synth_Ia"/>
</dbReference>
<dbReference type="AlphaFoldDB" id="A0AAV5RFZ3"/>
<evidence type="ECO:0000259" key="11">
    <source>
        <dbReference type="Pfam" id="PF08264"/>
    </source>
</evidence>
<sequence length="900" mass="101122">MWSKTLNLPHSQLAKRSDPLKSLKLFPKVTTSLYKAQKQLHQGDAEILHDGPPYANGSLHLGHALNKILKDLINRSRVLDGKKISYVPGWDCHGLPIELKAVSNNKSLSSWSIRSRARKLATKMMNLQAKEFESYCLMTDFENRYVTMSTDYVVRELKLFKSLMEKGLIKRKNKPVYWSPHSQTALAESELVYDEIVQTACYAAYPVTGPTDTSSSKYLLIWTTTPWTLPGNEAIAIHRDLKYVEVKVNDKVLIVAEDAFNNQNKYLASILGNGTVIRTFEGSELENMEYTCPLRRSKHKVLHADYVTSGGTGLVHTSPGHGKDDYQLGVKHNLPVYSAVDDAGVGIFDSLNKLCGIEGSLKETHKYSPYNDTFPDLSSMSKFILGTHPYSHSVPHDWRSKTPVIMRATPQFFLELGDVSVKALKTLDSVKFVPPSSRARLEAFIKTRSDWCISRQRSWGVPIPVLLDKYTGEPVTHPDFLDHIIGIIEKEGPDSWFQDALVDKWIPEKYKSLSDDLVKCTDTLDVWLDSGSSFLSEPLGTEKRTTYVEGSDQHRGWFQSSLLLHTAMYGTAPFATLVTHGFLLDKFNQKMSKSEGNVVKPEELIKKIGVDGLRLLVAQSDYTSDISLHNESVNQVAALLKKIRLTFKFLLGNLDEKTTLELPSELSSLDKYILNSLQELVAHTQHHFKELDFQNFVRELQFHMNGTLSAVYFDAVKDTLYADSQDSTRRQAVQYVLAMILATYTRLLAPLVPLITQEVWDISPISIKNGSDTPLLAGYPSFPEIDYTGVTEPVLLALKVRDMANECLELAKKDKLATSLLPCDIYVHSSDDEIDTDLVELICVASHAYNGISQNPLRQVSKDGLTVSIALSNQNKCERCWKHNAEETLCKRCATCIDGL</sequence>
<gene>
    <name evidence="12" type="ORF">DASB73_014570</name>
</gene>
<keyword evidence="7 9" id="KW-0030">Aminoacyl-tRNA synthetase</keyword>
<dbReference type="Gene3D" id="3.40.50.620">
    <property type="entry name" value="HUPs"/>
    <property type="match status" value="2"/>
</dbReference>
<evidence type="ECO:0000256" key="9">
    <source>
        <dbReference type="RuleBase" id="RU363035"/>
    </source>
</evidence>
<dbReference type="PROSITE" id="PS00178">
    <property type="entry name" value="AA_TRNA_LIGASE_I"/>
    <property type="match status" value="1"/>
</dbReference>
<dbReference type="InterPro" id="IPR013155">
    <property type="entry name" value="M/V/L/I-tRNA-synth_anticd-bd"/>
</dbReference>
<keyword evidence="6 9" id="KW-0648">Protein biosynthesis</keyword>
<comment type="similarity">
    <text evidence="1 9">Belongs to the class-I aminoacyl-tRNA synthetase family.</text>
</comment>
<dbReference type="SUPFAM" id="SSF52374">
    <property type="entry name" value="Nucleotidylyl transferase"/>
    <property type="match status" value="1"/>
</dbReference>
<name>A0AAV5RFZ3_STABA</name>
<dbReference type="EC" id="6.1.1.5" evidence="2"/>
<dbReference type="Gene3D" id="1.10.730.20">
    <property type="match status" value="1"/>
</dbReference>
<dbReference type="Gene3D" id="3.90.740.10">
    <property type="entry name" value="Valyl/Leucyl/Isoleucyl-tRNA synthetase, editing domain"/>
    <property type="match status" value="1"/>
</dbReference>
<comment type="caution">
    <text evidence="12">The sequence shown here is derived from an EMBL/GenBank/DDBJ whole genome shotgun (WGS) entry which is preliminary data.</text>
</comment>
<keyword evidence="13" id="KW-1185">Reference proteome</keyword>
<proteinExistence type="inferred from homology"/>
<dbReference type="InterPro" id="IPR001412">
    <property type="entry name" value="aa-tRNA-synth_I_CS"/>
</dbReference>
<dbReference type="PRINTS" id="PR00984">
    <property type="entry name" value="TRNASYNTHILE"/>
</dbReference>
<feature type="domain" description="Methionyl/Valyl/Leucyl/Isoleucyl-tRNA synthetase anticodon-binding" evidence="11">
    <location>
        <begin position="670"/>
        <end position="787"/>
    </location>
</feature>
<keyword evidence="5 9" id="KW-0067">ATP-binding</keyword>
<dbReference type="InterPro" id="IPR009008">
    <property type="entry name" value="Val/Leu/Ile-tRNA-synth_edit"/>
</dbReference>
<dbReference type="InterPro" id="IPR050081">
    <property type="entry name" value="Ile-tRNA_ligase"/>
</dbReference>
<dbReference type="Pfam" id="PF00133">
    <property type="entry name" value="tRNA-synt_1"/>
    <property type="match status" value="1"/>
</dbReference>
<evidence type="ECO:0000256" key="3">
    <source>
        <dbReference type="ARBA" id="ARBA00022598"/>
    </source>
</evidence>
<evidence type="ECO:0000256" key="4">
    <source>
        <dbReference type="ARBA" id="ARBA00022741"/>
    </source>
</evidence>
<dbReference type="Proteomes" id="UP001362899">
    <property type="component" value="Unassembled WGS sequence"/>
</dbReference>
<evidence type="ECO:0000313" key="13">
    <source>
        <dbReference type="Proteomes" id="UP001362899"/>
    </source>
</evidence>
<dbReference type="GO" id="GO:0005739">
    <property type="term" value="C:mitochondrion"/>
    <property type="evidence" value="ECO:0007669"/>
    <property type="project" value="TreeGrafter"/>
</dbReference>